<accession>A0ABS2ZQZ1</accession>
<reference evidence="1 2" key="1">
    <citation type="submission" date="2021-01" db="EMBL/GenBank/DDBJ databases">
        <title>Genome Sequencing of Type Strains.</title>
        <authorList>
            <person name="Lemaire J.F."/>
            <person name="Inderbitzin P."/>
            <person name="Collins S.B."/>
            <person name="Wespe N."/>
            <person name="Knight-Connoni V."/>
        </authorList>
    </citation>
    <scope>NUCLEOTIDE SEQUENCE [LARGE SCALE GENOMIC DNA]</scope>
    <source>
        <strain evidence="1 2">DSM 23009</strain>
    </source>
</reference>
<evidence type="ECO:0000313" key="2">
    <source>
        <dbReference type="Proteomes" id="UP001296923"/>
    </source>
</evidence>
<dbReference type="EMBL" id="JAFHKR010000039">
    <property type="protein sequence ID" value="MBN3555278.1"/>
    <property type="molecule type" value="Genomic_DNA"/>
</dbReference>
<sequence length="78" mass="9494">MSVLVLSRFVEDCLINFIREIIDSIREYILIYRENKMDYREIIKRCDFYKQKLSLKLDRIAVASSFNKQKDFDSIKKH</sequence>
<comment type="caution">
    <text evidence="1">The sequence shown here is derived from an EMBL/GenBank/DDBJ whole genome shotgun (WGS) entry which is preliminary data.</text>
</comment>
<gene>
    <name evidence="1" type="ORF">JYA63_13425</name>
</gene>
<keyword evidence="2" id="KW-1185">Reference proteome</keyword>
<organism evidence="1 2">
    <name type="scientific">Fictibacillus nanhaiensis</name>
    <dbReference type="NCBI Taxonomy" id="742169"/>
    <lineage>
        <taxon>Bacteria</taxon>
        <taxon>Bacillati</taxon>
        <taxon>Bacillota</taxon>
        <taxon>Bacilli</taxon>
        <taxon>Bacillales</taxon>
        <taxon>Fictibacillaceae</taxon>
        <taxon>Fictibacillus</taxon>
    </lineage>
</organism>
<protein>
    <submittedName>
        <fullName evidence="1">Uncharacterized protein</fullName>
    </submittedName>
</protein>
<proteinExistence type="predicted"/>
<dbReference type="Proteomes" id="UP001296923">
    <property type="component" value="Unassembled WGS sequence"/>
</dbReference>
<evidence type="ECO:0000313" key="1">
    <source>
        <dbReference type="EMBL" id="MBN3555278.1"/>
    </source>
</evidence>
<name>A0ABS2ZQZ1_9BACL</name>
<dbReference type="RefSeq" id="WP_205726144.1">
    <property type="nucleotide sequence ID" value="NZ_JAFHKR010000039.1"/>
</dbReference>